<organism evidence="2 3">
    <name type="scientific">Sphingomonas psychrotolerans</name>
    <dbReference type="NCBI Taxonomy" id="1327635"/>
    <lineage>
        <taxon>Bacteria</taxon>
        <taxon>Pseudomonadati</taxon>
        <taxon>Pseudomonadota</taxon>
        <taxon>Alphaproteobacteria</taxon>
        <taxon>Sphingomonadales</taxon>
        <taxon>Sphingomonadaceae</taxon>
        <taxon>Sphingomonas</taxon>
    </lineage>
</organism>
<protein>
    <submittedName>
        <fullName evidence="2">Uncharacterized protein</fullName>
    </submittedName>
</protein>
<dbReference type="Proteomes" id="UP000229081">
    <property type="component" value="Chromosome"/>
</dbReference>
<dbReference type="EMBL" id="CP024923">
    <property type="protein sequence ID" value="ATY31537.1"/>
    <property type="molecule type" value="Genomic_DNA"/>
</dbReference>
<dbReference type="KEGG" id="sphc:CVN68_05725"/>
<dbReference type="AlphaFoldDB" id="A0A2K8MCG2"/>
<evidence type="ECO:0000256" key="1">
    <source>
        <dbReference type="SAM" id="SignalP"/>
    </source>
</evidence>
<evidence type="ECO:0000313" key="2">
    <source>
        <dbReference type="EMBL" id="ATY31537.1"/>
    </source>
</evidence>
<accession>A0A2K8MCG2</accession>
<sequence length="87" mass="8938">MGLPIFALSVGTLLGTAAAAQTQAVPFASSRPQEAAITAAPLPYREEAVTFDASPGVRLSTPVSGPSFRDSLARRDASSPIVRARVA</sequence>
<reference evidence="2 3" key="1">
    <citation type="submission" date="2017-11" db="EMBL/GenBank/DDBJ databases">
        <title>Complete genome sequence of Sphingomonas sp. Strain Cra20, a psychrotolerant potential plant growth promoting rhizobacteria.</title>
        <authorList>
            <person name="Luo Y."/>
        </authorList>
    </citation>
    <scope>NUCLEOTIDE SEQUENCE [LARGE SCALE GENOMIC DNA]</scope>
    <source>
        <strain evidence="2 3">Cra20</strain>
    </source>
</reference>
<feature type="chain" id="PRO_5014991820" evidence="1">
    <location>
        <begin position="20"/>
        <end position="87"/>
    </location>
</feature>
<gene>
    <name evidence="2" type="ORF">CVN68_05725</name>
</gene>
<name>A0A2K8MCG2_9SPHN</name>
<keyword evidence="3" id="KW-1185">Reference proteome</keyword>
<feature type="signal peptide" evidence="1">
    <location>
        <begin position="1"/>
        <end position="19"/>
    </location>
</feature>
<keyword evidence="1" id="KW-0732">Signal</keyword>
<evidence type="ECO:0000313" key="3">
    <source>
        <dbReference type="Proteomes" id="UP000229081"/>
    </source>
</evidence>
<proteinExistence type="predicted"/>